<name>A0A239JZH0_9NOCA</name>
<keyword evidence="4" id="KW-1185">Reference proteome</keyword>
<dbReference type="OrthoDB" id="161302at2"/>
<protein>
    <submittedName>
        <fullName evidence="3">Regulatory protein, luxR family</fullName>
    </submittedName>
</protein>
<dbReference type="InterPro" id="IPR000792">
    <property type="entry name" value="Tscrpt_reg_LuxR_C"/>
</dbReference>
<dbReference type="RefSeq" id="WP_089248148.1">
    <property type="nucleotide sequence ID" value="NZ_FZOW01000009.1"/>
</dbReference>
<organism evidence="3 4">
    <name type="scientific">Rhodococcoides kyotonense</name>
    <dbReference type="NCBI Taxonomy" id="398843"/>
    <lineage>
        <taxon>Bacteria</taxon>
        <taxon>Bacillati</taxon>
        <taxon>Actinomycetota</taxon>
        <taxon>Actinomycetes</taxon>
        <taxon>Mycobacteriales</taxon>
        <taxon>Nocardiaceae</taxon>
        <taxon>Rhodococcoides</taxon>
    </lineage>
</organism>
<dbReference type="EMBL" id="FZOW01000009">
    <property type="protein sequence ID" value="SNT11457.1"/>
    <property type="molecule type" value="Genomic_DNA"/>
</dbReference>
<dbReference type="Proteomes" id="UP000198327">
    <property type="component" value="Unassembled WGS sequence"/>
</dbReference>
<evidence type="ECO:0000256" key="1">
    <source>
        <dbReference type="SAM" id="MobiDB-lite"/>
    </source>
</evidence>
<dbReference type="GO" id="GO:0006355">
    <property type="term" value="P:regulation of DNA-templated transcription"/>
    <property type="evidence" value="ECO:0007669"/>
    <property type="project" value="InterPro"/>
</dbReference>
<dbReference type="InterPro" id="IPR036388">
    <property type="entry name" value="WH-like_DNA-bd_sf"/>
</dbReference>
<evidence type="ECO:0000313" key="4">
    <source>
        <dbReference type="Proteomes" id="UP000198327"/>
    </source>
</evidence>
<dbReference type="InterPro" id="IPR016032">
    <property type="entry name" value="Sig_transdc_resp-reg_C-effctor"/>
</dbReference>
<feature type="region of interest" description="Disordered" evidence="1">
    <location>
        <begin position="76"/>
        <end position="99"/>
    </location>
</feature>
<evidence type="ECO:0000259" key="2">
    <source>
        <dbReference type="Pfam" id="PF00196"/>
    </source>
</evidence>
<dbReference type="AlphaFoldDB" id="A0A239JZH0"/>
<accession>A0A239JZH0</accession>
<reference evidence="4" key="1">
    <citation type="submission" date="2017-06" db="EMBL/GenBank/DDBJ databases">
        <authorList>
            <person name="Varghese N."/>
            <person name="Submissions S."/>
        </authorList>
    </citation>
    <scope>NUCLEOTIDE SEQUENCE [LARGE SCALE GENOMIC DNA]</scope>
    <source>
        <strain evidence="4">JCM 23211</strain>
    </source>
</reference>
<proteinExistence type="predicted"/>
<gene>
    <name evidence="3" type="ORF">SAMN05421642_109176</name>
</gene>
<dbReference type="Gene3D" id="1.10.10.10">
    <property type="entry name" value="Winged helix-like DNA-binding domain superfamily/Winged helix DNA-binding domain"/>
    <property type="match status" value="1"/>
</dbReference>
<dbReference type="Pfam" id="PF00196">
    <property type="entry name" value="GerE"/>
    <property type="match status" value="1"/>
</dbReference>
<dbReference type="SUPFAM" id="SSF46894">
    <property type="entry name" value="C-terminal effector domain of the bipartite response regulators"/>
    <property type="match status" value="1"/>
</dbReference>
<feature type="domain" description="HTH luxR-type" evidence="2">
    <location>
        <begin position="43"/>
        <end position="71"/>
    </location>
</feature>
<evidence type="ECO:0000313" key="3">
    <source>
        <dbReference type="EMBL" id="SNT11457.1"/>
    </source>
</evidence>
<sequence length="109" mass="11928">MSSELDKSADSHAQRIALQGLTVLSAAEPLAQCTEDVHGAPGYDLSSDTVKSHVGRILRKLRVDNRAEAVSKDLRPTLGHDQGRKVHRNHANRFHGDDPHVLTGYCARP</sequence>
<dbReference type="GO" id="GO:0003677">
    <property type="term" value="F:DNA binding"/>
    <property type="evidence" value="ECO:0007669"/>
    <property type="project" value="InterPro"/>
</dbReference>